<protein>
    <submittedName>
        <fullName evidence="1">Uncharacterized protein</fullName>
    </submittedName>
</protein>
<dbReference type="EMBL" id="BJNF01000027">
    <property type="protein sequence ID" value="GEC15271.1"/>
    <property type="molecule type" value="Genomic_DNA"/>
</dbReference>
<dbReference type="OrthoDB" id="8222794at2"/>
<dbReference type="PROSITE" id="PS51257">
    <property type="entry name" value="PROKAR_LIPOPROTEIN"/>
    <property type="match status" value="1"/>
</dbReference>
<dbReference type="AlphaFoldDB" id="A0A4Y3WAY3"/>
<reference evidence="1 2" key="1">
    <citation type="submission" date="2019-06" db="EMBL/GenBank/DDBJ databases">
        <title>Whole genome shotgun sequence of Nitrobacter winogradskyi NBRC 14297.</title>
        <authorList>
            <person name="Hosoyama A."/>
            <person name="Uohara A."/>
            <person name="Ohji S."/>
            <person name="Ichikawa N."/>
        </authorList>
    </citation>
    <scope>NUCLEOTIDE SEQUENCE [LARGE SCALE GENOMIC DNA]</scope>
    <source>
        <strain evidence="1 2">NBRC 14297</strain>
    </source>
</reference>
<evidence type="ECO:0000313" key="1">
    <source>
        <dbReference type="EMBL" id="GEC15271.1"/>
    </source>
</evidence>
<name>A0A4Y3WAY3_NITWI</name>
<dbReference type="RefSeq" id="WP_141383003.1">
    <property type="nucleotide sequence ID" value="NZ_BJNF01000027.1"/>
</dbReference>
<dbReference type="Proteomes" id="UP000318825">
    <property type="component" value="Unassembled WGS sequence"/>
</dbReference>
<organism evidence="1 2">
    <name type="scientific">Nitrobacter winogradskyi</name>
    <name type="common">Nitrobacter agilis</name>
    <dbReference type="NCBI Taxonomy" id="913"/>
    <lineage>
        <taxon>Bacteria</taxon>
        <taxon>Pseudomonadati</taxon>
        <taxon>Pseudomonadota</taxon>
        <taxon>Alphaproteobacteria</taxon>
        <taxon>Hyphomicrobiales</taxon>
        <taxon>Nitrobacteraceae</taxon>
        <taxon>Nitrobacter</taxon>
    </lineage>
</organism>
<comment type="caution">
    <text evidence="1">The sequence shown here is derived from an EMBL/GenBank/DDBJ whole genome shotgun (WGS) entry which is preliminary data.</text>
</comment>
<gene>
    <name evidence="1" type="ORF">NWI01_11630</name>
</gene>
<sequence length="211" mass="23460">MDGKKIGDLEDAMLVPWWSIGMACVWIVNPTPLAAGPLWKCNLEDVWLDDNLKANVEIQRARALLIHELVTGGVQATGLSGGQRVPIQPPEWEDIKLTYEDRGDDGLVHRAHNTAGVVYTRILVSRPDVQRRWPEQKARTAVVLSSPAKRGPKKGVLKRVKAEMVSRNDMNDLQSMTEEAMAATFSASRDTCRRARSEVLSEFVGKSNSDK</sequence>
<accession>A0A4Y3WAY3</accession>
<evidence type="ECO:0000313" key="2">
    <source>
        <dbReference type="Proteomes" id="UP000318825"/>
    </source>
</evidence>
<proteinExistence type="predicted"/>